<name>A0A0F4PPN0_9GAMM</name>
<organism evidence="2 3">
    <name type="scientific">Pseudoalteromonas ruthenica</name>
    <dbReference type="NCBI Taxonomy" id="151081"/>
    <lineage>
        <taxon>Bacteria</taxon>
        <taxon>Pseudomonadati</taxon>
        <taxon>Pseudomonadota</taxon>
        <taxon>Gammaproteobacteria</taxon>
        <taxon>Alteromonadales</taxon>
        <taxon>Pseudoalteromonadaceae</taxon>
        <taxon>Pseudoalteromonas</taxon>
    </lineage>
</organism>
<dbReference type="RefSeq" id="WP_045978490.1">
    <property type="nucleotide sequence ID" value="NZ_JXXY01000003.1"/>
</dbReference>
<evidence type="ECO:0000313" key="3">
    <source>
        <dbReference type="Proteomes" id="UP000033664"/>
    </source>
</evidence>
<dbReference type="OrthoDB" id="8902034at2"/>
<feature type="signal peptide" evidence="1">
    <location>
        <begin position="1"/>
        <end position="19"/>
    </location>
</feature>
<dbReference type="Proteomes" id="UP000033664">
    <property type="component" value="Unassembled WGS sequence"/>
</dbReference>
<dbReference type="PATRIC" id="fig|151081.8.peg.623"/>
<reference evidence="2 3" key="1">
    <citation type="journal article" date="2015" name="BMC Genomics">
        <title>Genome mining reveals unlocked bioactive potential of marine Gram-negative bacteria.</title>
        <authorList>
            <person name="Machado H."/>
            <person name="Sonnenschein E.C."/>
            <person name="Melchiorsen J."/>
            <person name="Gram L."/>
        </authorList>
    </citation>
    <scope>NUCLEOTIDE SEQUENCE [LARGE SCALE GENOMIC DNA]</scope>
    <source>
        <strain evidence="2 3">S3137</strain>
    </source>
</reference>
<dbReference type="AlphaFoldDB" id="A0A0F4PPN0"/>
<proteinExistence type="predicted"/>
<evidence type="ECO:0008006" key="4">
    <source>
        <dbReference type="Google" id="ProtNLM"/>
    </source>
</evidence>
<dbReference type="InterPro" id="IPR018883">
    <property type="entry name" value="Delta_CA"/>
</dbReference>
<comment type="caution">
    <text evidence="2">The sequence shown here is derived from an EMBL/GenBank/DDBJ whole genome shotgun (WGS) entry which is preliminary data.</text>
</comment>
<keyword evidence="1" id="KW-0732">Signal</keyword>
<protein>
    <recommendedName>
        <fullName evidence="4">Cadmium carbonic anhydrase</fullName>
    </recommendedName>
</protein>
<feature type="chain" id="PRO_5002474676" description="Cadmium carbonic anhydrase" evidence="1">
    <location>
        <begin position="20"/>
        <end position="257"/>
    </location>
</feature>
<keyword evidence="3" id="KW-1185">Reference proteome</keyword>
<dbReference type="Pfam" id="PF10563">
    <property type="entry name" value="CA_like"/>
    <property type="match status" value="1"/>
</dbReference>
<accession>A0A0F4PPN0</accession>
<dbReference type="eggNOG" id="ENOG502Z8DI">
    <property type="taxonomic scope" value="Bacteria"/>
</dbReference>
<dbReference type="GeneID" id="58229753"/>
<dbReference type="EMBL" id="JXXZ01000013">
    <property type="protein sequence ID" value="KJY97089.1"/>
    <property type="molecule type" value="Genomic_DNA"/>
</dbReference>
<evidence type="ECO:0000256" key="1">
    <source>
        <dbReference type="SAM" id="SignalP"/>
    </source>
</evidence>
<sequence>MPKRFLLFMAAVTTAPVFAVQCDLAGPQSPRDIHLSEGSNPVHFASAPNYNELNLCNIHFHKNAEHRAAAFSVTAHSSPANTGYQCQLSKALAEHEKKPLLTPACDGLQSGDTIEVHWVYSSARVSPGPGLGSCVSTASANPDLRVEAQVFTLVNDTGALNFTEMTRIVQRHGRYQSNEIPHDSGEPVRYLGSTTGPSYSQHQCSPYQVSWSVRPDCRKLDIHSLAKWCEDNPFNEHQAHGVRQLVIDAQQLSTIDD</sequence>
<evidence type="ECO:0000313" key="2">
    <source>
        <dbReference type="EMBL" id="KJY97089.1"/>
    </source>
</evidence>
<gene>
    <name evidence="2" type="ORF">TW72_14735</name>
</gene>